<dbReference type="InterPro" id="IPR000719">
    <property type="entry name" value="Prot_kinase_dom"/>
</dbReference>
<comment type="catalytic activity">
    <reaction evidence="18">
        <text>L-seryl-[protein] + ATP = O-phospho-L-seryl-[protein] + ADP + H(+)</text>
        <dbReference type="Rhea" id="RHEA:17989"/>
        <dbReference type="Rhea" id="RHEA-COMP:9863"/>
        <dbReference type="Rhea" id="RHEA-COMP:11604"/>
        <dbReference type="ChEBI" id="CHEBI:15378"/>
        <dbReference type="ChEBI" id="CHEBI:29999"/>
        <dbReference type="ChEBI" id="CHEBI:30616"/>
        <dbReference type="ChEBI" id="CHEBI:83421"/>
        <dbReference type="ChEBI" id="CHEBI:456216"/>
        <dbReference type="EC" id="2.7.11.1"/>
    </reaction>
</comment>
<keyword evidence="5" id="KW-0597">Phosphoprotein</keyword>
<keyword evidence="16" id="KW-0511">Multifunctional enzyme</keyword>
<dbReference type="AlphaFoldDB" id="A0A7M5VH72"/>
<dbReference type="GO" id="GO:0004674">
    <property type="term" value="F:protein serine/threonine kinase activity"/>
    <property type="evidence" value="ECO:0007669"/>
    <property type="project" value="UniProtKB-KW"/>
</dbReference>
<keyword evidence="10" id="KW-0418">Kinase</keyword>
<evidence type="ECO:0000256" key="6">
    <source>
        <dbReference type="ARBA" id="ARBA00022679"/>
    </source>
</evidence>
<keyword evidence="12" id="KW-0256">Endoplasmic reticulum</keyword>
<evidence type="ECO:0000256" key="17">
    <source>
        <dbReference type="ARBA" id="ARBA00047899"/>
    </source>
</evidence>
<feature type="chain" id="PRO_5029559098" description="non-specific serine/threonine protein kinase" evidence="20">
    <location>
        <begin position="22"/>
        <end position="900"/>
    </location>
</feature>
<dbReference type="GeneID" id="136815254"/>
<dbReference type="Gene3D" id="1.10.510.10">
    <property type="entry name" value="Transferase(Phosphotransferase) domain 1"/>
    <property type="match status" value="1"/>
</dbReference>
<dbReference type="FunFam" id="3.30.200.20:FF:000077">
    <property type="entry name" value="Putative Serine/threonine-protein kinase/endoribonuclease IRE1"/>
    <property type="match status" value="1"/>
</dbReference>
<keyword evidence="15 19" id="KW-0472">Membrane</keyword>
<evidence type="ECO:0000259" key="21">
    <source>
        <dbReference type="PROSITE" id="PS50011"/>
    </source>
</evidence>
<evidence type="ECO:0000256" key="4">
    <source>
        <dbReference type="ARBA" id="ARBA00022527"/>
    </source>
</evidence>
<keyword evidence="8 20" id="KW-0732">Signal</keyword>
<dbReference type="SMART" id="SM00564">
    <property type="entry name" value="PQQ"/>
    <property type="match status" value="5"/>
</dbReference>
<accession>A0A7M5VH72</accession>
<dbReference type="InterPro" id="IPR002372">
    <property type="entry name" value="PQQ_rpt_dom"/>
</dbReference>
<evidence type="ECO:0000259" key="22">
    <source>
        <dbReference type="PROSITE" id="PS51392"/>
    </source>
</evidence>
<evidence type="ECO:0000256" key="12">
    <source>
        <dbReference type="ARBA" id="ARBA00022824"/>
    </source>
</evidence>
<dbReference type="Gene3D" id="2.130.10.10">
    <property type="entry name" value="YVTN repeat-like/Quinoprotein amine dehydrogenase"/>
    <property type="match status" value="1"/>
</dbReference>
<dbReference type="GO" id="GO:1990604">
    <property type="term" value="C:IRE1-TRAF2-ASK1 complex"/>
    <property type="evidence" value="ECO:0007669"/>
    <property type="project" value="TreeGrafter"/>
</dbReference>
<evidence type="ECO:0000256" key="8">
    <source>
        <dbReference type="ARBA" id="ARBA00022729"/>
    </source>
</evidence>
<dbReference type="GO" id="GO:0080090">
    <property type="term" value="P:regulation of primary metabolic process"/>
    <property type="evidence" value="ECO:0007669"/>
    <property type="project" value="UniProtKB-ARBA"/>
</dbReference>
<evidence type="ECO:0000256" key="1">
    <source>
        <dbReference type="ARBA" id="ARBA00001946"/>
    </source>
</evidence>
<dbReference type="EC" id="2.7.11.1" evidence="3"/>
<dbReference type="GO" id="GO:0036498">
    <property type="term" value="P:IRE1-mediated unfolded protein response"/>
    <property type="evidence" value="ECO:0007669"/>
    <property type="project" value="TreeGrafter"/>
</dbReference>
<dbReference type="InterPro" id="IPR010513">
    <property type="entry name" value="KEN_dom"/>
</dbReference>
<dbReference type="InterPro" id="IPR011009">
    <property type="entry name" value="Kinase-like_dom_sf"/>
</dbReference>
<evidence type="ECO:0000256" key="20">
    <source>
        <dbReference type="SAM" id="SignalP"/>
    </source>
</evidence>
<evidence type="ECO:0000256" key="3">
    <source>
        <dbReference type="ARBA" id="ARBA00012513"/>
    </source>
</evidence>
<dbReference type="Gene3D" id="1.20.1440.180">
    <property type="entry name" value="KEN domain"/>
    <property type="match status" value="1"/>
</dbReference>
<dbReference type="InterPro" id="IPR038357">
    <property type="entry name" value="KEN_sf"/>
</dbReference>
<dbReference type="SMART" id="SM00220">
    <property type="entry name" value="S_TKc"/>
    <property type="match status" value="1"/>
</dbReference>
<proteinExistence type="predicted"/>
<name>A0A7M5VH72_9CNID</name>
<dbReference type="Pfam" id="PF06479">
    <property type="entry name" value="Ribonuc_2-5A"/>
    <property type="match status" value="1"/>
</dbReference>
<reference evidence="23" key="1">
    <citation type="submission" date="2021-01" db="UniProtKB">
        <authorList>
            <consortium name="EnsemblMetazoa"/>
        </authorList>
    </citation>
    <scope>IDENTIFICATION</scope>
</reference>
<dbReference type="PANTHER" id="PTHR13954:SF6">
    <property type="entry name" value="NON-SPECIFIC SERINE_THREONINE PROTEIN KINASE"/>
    <property type="match status" value="1"/>
</dbReference>
<dbReference type="SUPFAM" id="SSF56112">
    <property type="entry name" value="Protein kinase-like (PK-like)"/>
    <property type="match status" value="1"/>
</dbReference>
<keyword evidence="6" id="KW-0808">Transferase</keyword>
<dbReference type="GO" id="GO:0006397">
    <property type="term" value="P:mRNA processing"/>
    <property type="evidence" value="ECO:0007669"/>
    <property type="project" value="InterPro"/>
</dbReference>
<dbReference type="InterPro" id="IPR011047">
    <property type="entry name" value="Quinoprotein_ADH-like_sf"/>
</dbReference>
<evidence type="ECO:0000256" key="5">
    <source>
        <dbReference type="ARBA" id="ARBA00022553"/>
    </source>
</evidence>
<dbReference type="InterPro" id="IPR045133">
    <property type="entry name" value="IRE1/2-like"/>
</dbReference>
<dbReference type="GO" id="GO:0004521">
    <property type="term" value="F:RNA endonuclease activity"/>
    <property type="evidence" value="ECO:0007669"/>
    <property type="project" value="InterPro"/>
</dbReference>
<dbReference type="GO" id="GO:0016787">
    <property type="term" value="F:hydrolase activity"/>
    <property type="evidence" value="ECO:0007669"/>
    <property type="project" value="UniProtKB-KW"/>
</dbReference>
<dbReference type="Pfam" id="PF13360">
    <property type="entry name" value="PQQ_2"/>
    <property type="match status" value="1"/>
</dbReference>
<evidence type="ECO:0000256" key="7">
    <source>
        <dbReference type="ARBA" id="ARBA00022692"/>
    </source>
</evidence>
<keyword evidence="24" id="KW-1185">Reference proteome</keyword>
<keyword evidence="13" id="KW-0067">ATP-binding</keyword>
<keyword evidence="9" id="KW-0547">Nucleotide-binding</keyword>
<feature type="domain" description="KEN" evidence="22">
    <location>
        <begin position="740"/>
        <end position="869"/>
    </location>
</feature>
<dbReference type="PROSITE" id="PS00108">
    <property type="entry name" value="PROTEIN_KINASE_ST"/>
    <property type="match status" value="1"/>
</dbReference>
<feature type="transmembrane region" description="Helical" evidence="19">
    <location>
        <begin position="398"/>
        <end position="418"/>
    </location>
</feature>
<evidence type="ECO:0000313" key="24">
    <source>
        <dbReference type="Proteomes" id="UP000594262"/>
    </source>
</evidence>
<evidence type="ECO:0000256" key="14">
    <source>
        <dbReference type="ARBA" id="ARBA00022989"/>
    </source>
</evidence>
<dbReference type="GO" id="GO:0010468">
    <property type="term" value="P:regulation of gene expression"/>
    <property type="evidence" value="ECO:0007669"/>
    <property type="project" value="UniProtKB-ARBA"/>
</dbReference>
<dbReference type="EnsemblMetazoa" id="CLYHEMT012685.1">
    <property type="protein sequence ID" value="CLYHEMP012685.1"/>
    <property type="gene ID" value="CLYHEMG012685"/>
</dbReference>
<dbReference type="OrthoDB" id="63989at2759"/>
<dbReference type="PANTHER" id="PTHR13954">
    <property type="entry name" value="IRE1-RELATED"/>
    <property type="match status" value="1"/>
</dbReference>
<dbReference type="CDD" id="cd10422">
    <property type="entry name" value="RNase_Ire1"/>
    <property type="match status" value="1"/>
</dbReference>
<evidence type="ECO:0000256" key="18">
    <source>
        <dbReference type="ARBA" id="ARBA00048679"/>
    </source>
</evidence>
<feature type="domain" description="Protein kinase" evidence="21">
    <location>
        <begin position="480"/>
        <end position="737"/>
    </location>
</feature>
<dbReference type="Proteomes" id="UP000594262">
    <property type="component" value="Unplaced"/>
</dbReference>
<dbReference type="PROSITE" id="PS51392">
    <property type="entry name" value="KEN"/>
    <property type="match status" value="1"/>
</dbReference>
<protein>
    <recommendedName>
        <fullName evidence="3">non-specific serine/threonine protein kinase</fullName>
        <ecNumber evidence="3">2.7.11.1</ecNumber>
    </recommendedName>
</protein>
<evidence type="ECO:0000256" key="13">
    <source>
        <dbReference type="ARBA" id="ARBA00022840"/>
    </source>
</evidence>
<sequence>MKMQSIHSVIILLVFGTLALANYQFKTQLVLPDQLLFISTLNGTLYAINKQNGKVKWKLNEDPAFTAPLRVGGGATFLTNPLDGGLYIFLGSHVQDSLRKLPFSIPELVHASPCRSSEGTLYVGRKQDVWHAIDPETGIKRHQLTMDGIETMCPPMNQENAPFYIGRTEYTVSMFESTTGKKKWNVTFYEYSARDITEDTPYDLVHFISSSSGRVVTIDQLTGEITWELEVASPIVGMYEWLPDGLQKIPFTTVAEQTLDTIISSAVAGENNSRFVGKGKELVLKPTLFIGKHKGGLYAMPSMVDEKANIVDPKMLLISGPNKQEGSTGQRSVLILQGHHSVPKKLKSTLTSGFLIGHDKESKTFDKAYPNAPKVNNGKKQNRSITKILGSIKDHQNVVYMFFASVGIPLFIIFLCYFERKLPAGQTSRLSLPSFTHNSQMSTKSNHSTHSVGSLNGSINESMYPVEDEEGMVHVGKIIFDPSDILGRGCEGTTVFKGKFDERDVAVKRILPECFSFADREVELLRESDEHPNVIRYFCTEEDKQFRYIALELCQATLQDYVQEPGTYQITLEPTQVLYQALSGLFHLHSLNIVHRDIKPHNVLLSYPNPYGEVKAMISDFGLCKKLAIGRHSFSSRSGIGTEGWIAPEMLDKKMKTTRACDIFSYGCVFYYVLSGGLHPFGDSFRRQGNIIVGQYSLDKLNYLDNEYEARDLLRQMLHVNPTERPKASTILKHPFFWNKAKQLGFFQDVSDRIEKEKEDADILKALQKNSIAVVRGDWKMHIGAELQEDLRRFRTYQGVQVRDLLRAMRNKKHHYRELPEKLRESLGTIPDQYVEYFTKRFPRLLMHTYHSLKPFCQNEPPFRIYYDNSSRSNGLVHKSSSTPLINVPGSLKNEVIKEA</sequence>
<dbReference type="FunFam" id="1.20.1440.180:FF:000001">
    <property type="entry name" value="Serine/threonine-protein kinase/endoribonuclease IRE1"/>
    <property type="match status" value="1"/>
</dbReference>
<dbReference type="CDD" id="cd09769">
    <property type="entry name" value="Luminal_IRE1"/>
    <property type="match status" value="1"/>
</dbReference>
<keyword evidence="7 19" id="KW-0812">Transmembrane</keyword>
<evidence type="ECO:0000256" key="15">
    <source>
        <dbReference type="ARBA" id="ARBA00023136"/>
    </source>
</evidence>
<dbReference type="SUPFAM" id="SSF50998">
    <property type="entry name" value="Quinoprotein alcohol dehydrogenase-like"/>
    <property type="match status" value="1"/>
</dbReference>
<dbReference type="InterPro" id="IPR018391">
    <property type="entry name" value="PQQ_b-propeller_rpt"/>
</dbReference>
<evidence type="ECO:0000256" key="19">
    <source>
        <dbReference type="SAM" id="Phobius"/>
    </source>
</evidence>
<keyword evidence="11" id="KW-0378">Hydrolase</keyword>
<evidence type="ECO:0000256" key="16">
    <source>
        <dbReference type="ARBA" id="ARBA00023268"/>
    </source>
</evidence>
<dbReference type="Pfam" id="PF00069">
    <property type="entry name" value="Pkinase"/>
    <property type="match status" value="1"/>
</dbReference>
<evidence type="ECO:0000256" key="11">
    <source>
        <dbReference type="ARBA" id="ARBA00022801"/>
    </source>
</evidence>
<evidence type="ECO:0000256" key="10">
    <source>
        <dbReference type="ARBA" id="ARBA00022777"/>
    </source>
</evidence>
<dbReference type="InterPro" id="IPR015943">
    <property type="entry name" value="WD40/YVTN_repeat-like_dom_sf"/>
</dbReference>
<comment type="subcellular location">
    <subcellularLocation>
        <location evidence="2">Endoplasmic reticulum membrane</location>
        <topology evidence="2">Single-pass type I membrane protein</topology>
    </subcellularLocation>
</comment>
<feature type="signal peptide" evidence="20">
    <location>
        <begin position="1"/>
        <end position="21"/>
    </location>
</feature>
<dbReference type="Gene3D" id="3.30.200.20">
    <property type="entry name" value="Phosphorylase Kinase, domain 1"/>
    <property type="match status" value="1"/>
</dbReference>
<evidence type="ECO:0000313" key="23">
    <source>
        <dbReference type="EnsemblMetazoa" id="CLYHEMP012685.1"/>
    </source>
</evidence>
<dbReference type="GO" id="GO:0070059">
    <property type="term" value="P:intrinsic apoptotic signaling pathway in response to endoplasmic reticulum stress"/>
    <property type="evidence" value="ECO:0007669"/>
    <property type="project" value="TreeGrafter"/>
</dbReference>
<keyword evidence="4" id="KW-0723">Serine/threonine-protein kinase</keyword>
<dbReference type="CDD" id="cd13982">
    <property type="entry name" value="STKc_IRE1"/>
    <property type="match status" value="1"/>
</dbReference>
<comment type="cofactor">
    <cofactor evidence="1">
        <name>Mg(2+)</name>
        <dbReference type="ChEBI" id="CHEBI:18420"/>
    </cofactor>
</comment>
<dbReference type="GO" id="GO:0051082">
    <property type="term" value="F:unfolded protein binding"/>
    <property type="evidence" value="ECO:0007669"/>
    <property type="project" value="TreeGrafter"/>
</dbReference>
<keyword evidence="14 19" id="KW-1133">Transmembrane helix</keyword>
<evidence type="ECO:0000256" key="2">
    <source>
        <dbReference type="ARBA" id="ARBA00004115"/>
    </source>
</evidence>
<dbReference type="RefSeq" id="XP_066927797.1">
    <property type="nucleotide sequence ID" value="XM_067071696.1"/>
</dbReference>
<dbReference type="InterPro" id="IPR008271">
    <property type="entry name" value="Ser/Thr_kinase_AS"/>
</dbReference>
<comment type="catalytic activity">
    <reaction evidence="17">
        <text>L-threonyl-[protein] + ATP = O-phospho-L-threonyl-[protein] + ADP + H(+)</text>
        <dbReference type="Rhea" id="RHEA:46608"/>
        <dbReference type="Rhea" id="RHEA-COMP:11060"/>
        <dbReference type="Rhea" id="RHEA-COMP:11605"/>
        <dbReference type="ChEBI" id="CHEBI:15378"/>
        <dbReference type="ChEBI" id="CHEBI:30013"/>
        <dbReference type="ChEBI" id="CHEBI:30616"/>
        <dbReference type="ChEBI" id="CHEBI:61977"/>
        <dbReference type="ChEBI" id="CHEBI:456216"/>
        <dbReference type="EC" id="2.7.11.1"/>
    </reaction>
</comment>
<dbReference type="GO" id="GO:0005524">
    <property type="term" value="F:ATP binding"/>
    <property type="evidence" value="ECO:0007669"/>
    <property type="project" value="UniProtKB-KW"/>
</dbReference>
<evidence type="ECO:0000256" key="9">
    <source>
        <dbReference type="ARBA" id="ARBA00022741"/>
    </source>
</evidence>
<organism evidence="23 24">
    <name type="scientific">Clytia hemisphaerica</name>
    <dbReference type="NCBI Taxonomy" id="252671"/>
    <lineage>
        <taxon>Eukaryota</taxon>
        <taxon>Metazoa</taxon>
        <taxon>Cnidaria</taxon>
        <taxon>Hydrozoa</taxon>
        <taxon>Hydroidolina</taxon>
        <taxon>Leptothecata</taxon>
        <taxon>Obeliida</taxon>
        <taxon>Clytiidae</taxon>
        <taxon>Clytia</taxon>
    </lineage>
</organism>
<feature type="transmembrane region" description="Helical" evidence="19">
    <location>
        <begin position="663"/>
        <end position="682"/>
    </location>
</feature>
<dbReference type="SMART" id="SM00580">
    <property type="entry name" value="PUG"/>
    <property type="match status" value="1"/>
</dbReference>
<dbReference type="PROSITE" id="PS50011">
    <property type="entry name" value="PROTEIN_KINASE_DOM"/>
    <property type="match status" value="1"/>
</dbReference>